<name>A0ABR3RDD4_9PLEO</name>
<protein>
    <recommendedName>
        <fullName evidence="2">Heterokaryon incompatibility domain-containing protein</fullName>
    </recommendedName>
</protein>
<dbReference type="InterPro" id="IPR010730">
    <property type="entry name" value="HET"/>
</dbReference>
<dbReference type="EMBL" id="JAKJXO020000007">
    <property type="protein sequence ID" value="KAL1602456.1"/>
    <property type="molecule type" value="Genomic_DNA"/>
</dbReference>
<organism evidence="3 4">
    <name type="scientific">Paraconiothyrium brasiliense</name>
    <dbReference type="NCBI Taxonomy" id="300254"/>
    <lineage>
        <taxon>Eukaryota</taxon>
        <taxon>Fungi</taxon>
        <taxon>Dikarya</taxon>
        <taxon>Ascomycota</taxon>
        <taxon>Pezizomycotina</taxon>
        <taxon>Dothideomycetes</taxon>
        <taxon>Pleosporomycetidae</taxon>
        <taxon>Pleosporales</taxon>
        <taxon>Massarineae</taxon>
        <taxon>Didymosphaeriaceae</taxon>
        <taxon>Paraconiothyrium</taxon>
    </lineage>
</organism>
<dbReference type="Proteomes" id="UP001521785">
    <property type="component" value="Unassembled WGS sequence"/>
</dbReference>
<dbReference type="PANTHER" id="PTHR24148:SF64">
    <property type="entry name" value="HETEROKARYON INCOMPATIBILITY DOMAIN-CONTAINING PROTEIN"/>
    <property type="match status" value="1"/>
</dbReference>
<evidence type="ECO:0000313" key="3">
    <source>
        <dbReference type="EMBL" id="KAL1602456.1"/>
    </source>
</evidence>
<keyword evidence="1" id="KW-0472">Membrane</keyword>
<evidence type="ECO:0000256" key="1">
    <source>
        <dbReference type="SAM" id="Phobius"/>
    </source>
</evidence>
<evidence type="ECO:0000313" key="4">
    <source>
        <dbReference type="Proteomes" id="UP001521785"/>
    </source>
</evidence>
<sequence length="689" mass="77618">MRPLYEPLSAHGNPHIRLLKLLPADSEADPVRCSVFSIELATAPPFEGLSYCWGDRTNQHFIECNERPFPVTNNLESALRRLRYPDRVRVLWIDAICINQDDPGERSVQVVFMRDIYRRAERVLVWLGPSADDSGLAYRTLRRLSKYWPEMVERWSVDPMSVVKLGPYRKTLQRLCGPEGVAQNDDIETDERFQLLPQEFAALRAVLERPWWTRVWVIQEVCVATTVTMICGHDTLSWDDLSSGYVVAMGASGMMARIGATPWSACCRGLYQLKFAFDRKHQQRKDSAEKSAEAVSLRGSFNTIDMLQMTRITAAFRASMPHDKIYGIVGLVDLHPDEDGLSIVPNYELSVAECYQNAALTIMKKSGDLRLLEDAVFLSLMKPRLDGLPSWVPDWSLDISTTWEGAGWGPASPFAQHLAIGQMSYALARKQVLFHACGENERCSPRVVDGSVLVLDGYVVDTVASSGHILHGALKDDNEEKWKLFGEERTGLSLFQKIRLFINTCLRVSAFVAALLSWEDLAFADPLHPTYGEKKIFHEVLQAGDYIQSLETTIQIYEKNWRLLITWLRRLSFLRVLGMEVGTLTVYNLIIGVVSYISLIRSRSKSHLVTLLLSVSMGCRLSRTSGGRLARISFNARVGDSIVVLRGGKYASIIRPVGDRWKLIGPAYVAGIMHGEAWQPSACKEMEII</sequence>
<comment type="caution">
    <text evidence="3">The sequence shown here is derived from an EMBL/GenBank/DDBJ whole genome shotgun (WGS) entry which is preliminary data.</text>
</comment>
<dbReference type="InterPro" id="IPR052895">
    <property type="entry name" value="HetReg/Transcr_Mod"/>
</dbReference>
<feature type="transmembrane region" description="Helical" evidence="1">
    <location>
        <begin position="573"/>
        <end position="597"/>
    </location>
</feature>
<dbReference type="PANTHER" id="PTHR24148">
    <property type="entry name" value="ANKYRIN REPEAT DOMAIN-CONTAINING PROTEIN 39 HOMOLOG-RELATED"/>
    <property type="match status" value="1"/>
</dbReference>
<dbReference type="Pfam" id="PF06985">
    <property type="entry name" value="HET"/>
    <property type="match status" value="1"/>
</dbReference>
<evidence type="ECO:0000259" key="2">
    <source>
        <dbReference type="Pfam" id="PF06985"/>
    </source>
</evidence>
<accession>A0ABR3RDD4</accession>
<proteinExistence type="predicted"/>
<reference evidence="3 4" key="1">
    <citation type="submission" date="2024-02" db="EMBL/GenBank/DDBJ databases">
        <title>De novo assembly and annotation of 12 fungi associated with fruit tree decline syndrome in Ontario, Canada.</title>
        <authorList>
            <person name="Sulman M."/>
            <person name="Ellouze W."/>
            <person name="Ilyukhin E."/>
        </authorList>
    </citation>
    <scope>NUCLEOTIDE SEQUENCE [LARGE SCALE GENOMIC DNA]</scope>
    <source>
        <strain evidence="3 4">M42-189</strain>
    </source>
</reference>
<keyword evidence="4" id="KW-1185">Reference proteome</keyword>
<keyword evidence="1" id="KW-0812">Transmembrane</keyword>
<feature type="domain" description="Heterokaryon incompatibility" evidence="2">
    <location>
        <begin position="46"/>
        <end position="220"/>
    </location>
</feature>
<keyword evidence="1" id="KW-1133">Transmembrane helix</keyword>
<gene>
    <name evidence="3" type="ORF">SLS60_005872</name>
</gene>